<dbReference type="eggNOG" id="COG2854">
    <property type="taxonomic scope" value="Bacteria"/>
</dbReference>
<sequence>MQHFLGQRSDGGHKPMAKRFLALGIMVWAIMPLGMAAQANLLSPRDIVLETSQRVLEALKDQQVSPADNPEYFYRLANELIVPHFDFGRMSRRVLGKHWRQATEEQQLDFTAQFRQLLVRTYVTALHKYSTEDIRNFLQERIKVLPVNHPPEATRVNVKVQVENENGGPPIHIAVNLYLNKEKSWKVEDVQVEGVSLVTNYRATFYREIRVGGIQGLIDKLALRNQHAMK</sequence>
<keyword evidence="3" id="KW-1185">Reference proteome</keyword>
<dbReference type="PANTHER" id="PTHR36573:SF1">
    <property type="entry name" value="INTERMEMBRANE PHOSPHOLIPID TRANSPORT SYSTEM BINDING PROTEIN MLAC"/>
    <property type="match status" value="1"/>
</dbReference>
<dbReference type="InterPro" id="IPR008869">
    <property type="entry name" value="MlaC/ttg2D"/>
</dbReference>
<dbReference type="Gene3D" id="1.10.10.640">
    <property type="entry name" value="phospholipid-binding protein"/>
    <property type="match status" value="1"/>
</dbReference>
<dbReference type="Pfam" id="PF05494">
    <property type="entry name" value="MlaC"/>
    <property type="match status" value="1"/>
</dbReference>
<dbReference type="KEGG" id="nhl:Nhal_0769"/>
<dbReference type="STRING" id="472759.Nhal_0769"/>
<keyword evidence="1" id="KW-1133">Transmembrane helix</keyword>
<keyword evidence="1" id="KW-0472">Membrane</keyword>
<dbReference type="Proteomes" id="UP000001844">
    <property type="component" value="Chromosome"/>
</dbReference>
<evidence type="ECO:0000313" key="3">
    <source>
        <dbReference type="Proteomes" id="UP000001844"/>
    </source>
</evidence>
<dbReference type="HOGENOM" id="CLU_094502_3_1_6"/>
<reference evidence="3" key="1">
    <citation type="submission" date="2010-04" db="EMBL/GenBank/DDBJ databases">
        <title>Complete genome sequence of Nitrosococcus halophilus Nc4, a salt-adapted, aerobic obligate ammonia-oxidizing sulfur purple bacterium.</title>
        <authorList>
            <consortium name="US DOE Joint Genome Institute"/>
            <person name="Campbell M.A."/>
            <person name="Malfatti S.A."/>
            <person name="Chain P.S.G."/>
            <person name="Heidelberg J.F."/>
            <person name="Ward B.B."/>
            <person name="Klotz M.G."/>
        </authorList>
    </citation>
    <scope>NUCLEOTIDE SEQUENCE [LARGE SCALE GENOMIC DNA]</scope>
    <source>
        <strain evidence="3">Nc4</strain>
    </source>
</reference>
<accession>D5BXJ1</accession>
<proteinExistence type="predicted"/>
<dbReference type="PIRSF" id="PIRSF004649">
    <property type="entry name" value="MlaC"/>
    <property type="match status" value="1"/>
</dbReference>
<dbReference type="AlphaFoldDB" id="D5BXJ1"/>
<dbReference type="PANTHER" id="PTHR36573">
    <property type="entry name" value="INTERMEMBRANE PHOSPHOLIPID TRANSPORT SYSTEM BINDING PROTEIN MLAC"/>
    <property type="match status" value="1"/>
</dbReference>
<gene>
    <name evidence="2" type="ordered locus">Nhal_0769</name>
</gene>
<keyword evidence="1" id="KW-0812">Transmembrane</keyword>
<dbReference type="Gene3D" id="3.10.450.50">
    <property type="match status" value="1"/>
</dbReference>
<organism evidence="2 3">
    <name type="scientific">Nitrosococcus halophilus (strain Nc4)</name>
    <dbReference type="NCBI Taxonomy" id="472759"/>
    <lineage>
        <taxon>Bacteria</taxon>
        <taxon>Pseudomonadati</taxon>
        <taxon>Pseudomonadota</taxon>
        <taxon>Gammaproteobacteria</taxon>
        <taxon>Chromatiales</taxon>
        <taxon>Chromatiaceae</taxon>
        <taxon>Nitrosococcus</taxon>
    </lineage>
</organism>
<evidence type="ECO:0000256" key="1">
    <source>
        <dbReference type="SAM" id="Phobius"/>
    </source>
</evidence>
<name>D5BXJ1_NITHN</name>
<evidence type="ECO:0000313" key="2">
    <source>
        <dbReference type="EMBL" id="ADE13949.1"/>
    </source>
</evidence>
<protein>
    <submittedName>
        <fullName evidence="2">Toluene tolerance family protein</fullName>
    </submittedName>
</protein>
<dbReference type="EMBL" id="CP001798">
    <property type="protein sequence ID" value="ADE13949.1"/>
    <property type="molecule type" value="Genomic_DNA"/>
</dbReference>
<feature type="transmembrane region" description="Helical" evidence="1">
    <location>
        <begin position="20"/>
        <end position="42"/>
    </location>
</feature>